<dbReference type="Pfam" id="PF00560">
    <property type="entry name" value="LRR_1"/>
    <property type="match status" value="1"/>
</dbReference>
<dbReference type="OrthoDB" id="1060944at2759"/>
<organism evidence="1 2">
    <name type="scientific">Lepeophtheirus salmonis</name>
    <name type="common">Salmon louse</name>
    <name type="synonym">Caligus salmonis</name>
    <dbReference type="NCBI Taxonomy" id="72036"/>
    <lineage>
        <taxon>Eukaryota</taxon>
        <taxon>Metazoa</taxon>
        <taxon>Ecdysozoa</taxon>
        <taxon>Arthropoda</taxon>
        <taxon>Crustacea</taxon>
        <taxon>Multicrustacea</taxon>
        <taxon>Hexanauplia</taxon>
        <taxon>Copepoda</taxon>
        <taxon>Siphonostomatoida</taxon>
        <taxon>Caligidae</taxon>
        <taxon>Lepeophtheirus</taxon>
    </lineage>
</organism>
<dbReference type="InterPro" id="IPR032675">
    <property type="entry name" value="LRR_dom_sf"/>
</dbReference>
<reference evidence="1" key="1">
    <citation type="submission" date="2021-02" db="EMBL/GenBank/DDBJ databases">
        <authorList>
            <person name="Bekaert M."/>
        </authorList>
    </citation>
    <scope>NUCLEOTIDE SEQUENCE</scope>
    <source>
        <strain evidence="1">IoA-00</strain>
    </source>
</reference>
<gene>
    <name evidence="1" type="ORF">LSAA_11554</name>
</gene>
<dbReference type="InterPro" id="IPR001611">
    <property type="entry name" value="Leu-rich_rpt"/>
</dbReference>
<sequence length="218" mass="24401">MSANHKIVNSRGSRRRQRIFAMVFGGMEGFDEANDMYDRLQNLRAANGIKVLGSGVIKVVNRVEDARENSSLVQKVVLACEEAKDGGVVDLSNCQLIQVPVAVYFMMKQTTLTSCNLSFNVIKKISPKFPIQFNNLTELNLSNNQISNLPDEFEESSKNFISDIDVEATQATETIEFIDVEDNPLSRPCLDLLASGNLDTITIKFTSRELEEWEDLSI</sequence>
<dbReference type="EMBL" id="HG994585">
    <property type="protein sequence ID" value="CAF2976343.1"/>
    <property type="molecule type" value="Genomic_DNA"/>
</dbReference>
<evidence type="ECO:0000313" key="2">
    <source>
        <dbReference type="Proteomes" id="UP000675881"/>
    </source>
</evidence>
<name>A0A7R8CZI1_LEPSM</name>
<dbReference type="AlphaFoldDB" id="A0A7R8CZI1"/>
<protein>
    <submittedName>
        <fullName evidence="1">(salmon louse) hypothetical protein</fullName>
    </submittedName>
</protein>
<dbReference type="Proteomes" id="UP000675881">
    <property type="component" value="Chromosome 6"/>
</dbReference>
<dbReference type="PROSITE" id="PS51450">
    <property type="entry name" value="LRR"/>
    <property type="match status" value="1"/>
</dbReference>
<dbReference type="SUPFAM" id="SSF52075">
    <property type="entry name" value="Outer arm dynein light chain 1"/>
    <property type="match status" value="1"/>
</dbReference>
<evidence type="ECO:0000313" key="1">
    <source>
        <dbReference type="EMBL" id="CAF2976343.1"/>
    </source>
</evidence>
<dbReference type="Gene3D" id="3.80.10.10">
    <property type="entry name" value="Ribonuclease Inhibitor"/>
    <property type="match status" value="1"/>
</dbReference>
<keyword evidence="2" id="KW-1185">Reference proteome</keyword>
<accession>A0A7R8CZI1</accession>
<proteinExistence type="predicted"/>